<dbReference type="Pfam" id="PF13435">
    <property type="entry name" value="Cytochrome_C554"/>
    <property type="match status" value="1"/>
</dbReference>
<evidence type="ECO:0000313" key="2">
    <source>
        <dbReference type="EMBL" id="SVE53603.1"/>
    </source>
</evidence>
<dbReference type="Gene3D" id="1.10.1130.10">
    <property type="entry name" value="Flavocytochrome C3, Chain A"/>
    <property type="match status" value="1"/>
</dbReference>
<protein>
    <recommendedName>
        <fullName evidence="1">Cytochrome c-552/4 domain-containing protein</fullName>
    </recommendedName>
</protein>
<organism evidence="2">
    <name type="scientific">marine metagenome</name>
    <dbReference type="NCBI Taxonomy" id="408172"/>
    <lineage>
        <taxon>unclassified sequences</taxon>
        <taxon>metagenomes</taxon>
        <taxon>ecological metagenomes</taxon>
    </lineage>
</organism>
<accession>A0A383EB31</accession>
<dbReference type="EMBL" id="UINC01224121">
    <property type="protein sequence ID" value="SVE53603.1"/>
    <property type="molecule type" value="Genomic_DNA"/>
</dbReference>
<dbReference type="InterPro" id="IPR036280">
    <property type="entry name" value="Multihaem_cyt_sf"/>
</dbReference>
<gene>
    <name evidence="2" type="ORF">METZ01_LOCUS506457</name>
</gene>
<dbReference type="InterPro" id="IPR023155">
    <property type="entry name" value="Cyt_c-552/4"/>
</dbReference>
<reference evidence="2" key="1">
    <citation type="submission" date="2018-05" db="EMBL/GenBank/DDBJ databases">
        <authorList>
            <person name="Lanie J.A."/>
            <person name="Ng W.-L."/>
            <person name="Kazmierczak K.M."/>
            <person name="Andrzejewski T.M."/>
            <person name="Davidsen T.M."/>
            <person name="Wayne K.J."/>
            <person name="Tettelin H."/>
            <person name="Glass J.I."/>
            <person name="Rusch D."/>
            <person name="Podicherti R."/>
            <person name="Tsui H.-C.T."/>
            <person name="Winkler M.E."/>
        </authorList>
    </citation>
    <scope>NUCLEOTIDE SEQUENCE</scope>
</reference>
<name>A0A383EB31_9ZZZZ</name>
<feature type="domain" description="Cytochrome c-552/4" evidence="1">
    <location>
        <begin position="2"/>
        <end position="15"/>
    </location>
</feature>
<dbReference type="AlphaFoldDB" id="A0A383EB31"/>
<evidence type="ECO:0000259" key="1">
    <source>
        <dbReference type="Pfam" id="PF13435"/>
    </source>
</evidence>
<sequence length="60" mass="6837">LTPHLKNVQCENCHGPARVHLENSKIHPANKEPKSVCVNCHHGSHSPMFNFGTYWPKIKH</sequence>
<proteinExistence type="predicted"/>
<dbReference type="SUPFAM" id="SSF48695">
    <property type="entry name" value="Multiheme cytochromes"/>
    <property type="match status" value="1"/>
</dbReference>
<feature type="non-terminal residue" evidence="2">
    <location>
        <position position="1"/>
    </location>
</feature>